<dbReference type="GeneID" id="17260943"/>
<name>A0A0D3IU04_EMIH1</name>
<dbReference type="RefSeq" id="XP_005767168.1">
    <property type="nucleotide sequence ID" value="XM_005767111.1"/>
</dbReference>
<feature type="region of interest" description="Disordered" evidence="1">
    <location>
        <begin position="299"/>
        <end position="320"/>
    </location>
</feature>
<dbReference type="KEGG" id="ehx:EMIHUDRAFT_197272"/>
<reference evidence="2" key="2">
    <citation type="submission" date="2024-10" db="UniProtKB">
        <authorList>
            <consortium name="EnsemblProtists"/>
        </authorList>
    </citation>
    <scope>IDENTIFICATION</scope>
</reference>
<dbReference type="Pfam" id="PF11913">
    <property type="entry name" value="DUF3431"/>
    <property type="match status" value="1"/>
</dbReference>
<dbReference type="AlphaFoldDB" id="A0A0D3IU04"/>
<dbReference type="Proteomes" id="UP000013827">
    <property type="component" value="Unassembled WGS sequence"/>
</dbReference>
<evidence type="ECO:0000256" key="1">
    <source>
        <dbReference type="SAM" id="MobiDB-lite"/>
    </source>
</evidence>
<dbReference type="InterPro" id="IPR021838">
    <property type="entry name" value="DUF3431"/>
</dbReference>
<evidence type="ECO:0000313" key="2">
    <source>
        <dbReference type="EnsemblProtists" id="EOD14739"/>
    </source>
</evidence>
<dbReference type="eggNOG" id="ENOG502STG7">
    <property type="taxonomic scope" value="Eukaryota"/>
</dbReference>
<reference evidence="3" key="1">
    <citation type="journal article" date="2013" name="Nature">
        <title>Pan genome of the phytoplankton Emiliania underpins its global distribution.</title>
        <authorList>
            <person name="Read B.A."/>
            <person name="Kegel J."/>
            <person name="Klute M.J."/>
            <person name="Kuo A."/>
            <person name="Lefebvre S.C."/>
            <person name="Maumus F."/>
            <person name="Mayer C."/>
            <person name="Miller J."/>
            <person name="Monier A."/>
            <person name="Salamov A."/>
            <person name="Young J."/>
            <person name="Aguilar M."/>
            <person name="Claverie J.M."/>
            <person name="Frickenhaus S."/>
            <person name="Gonzalez K."/>
            <person name="Herman E.K."/>
            <person name="Lin Y.C."/>
            <person name="Napier J."/>
            <person name="Ogata H."/>
            <person name="Sarno A.F."/>
            <person name="Shmutz J."/>
            <person name="Schroeder D."/>
            <person name="de Vargas C."/>
            <person name="Verret F."/>
            <person name="von Dassow P."/>
            <person name="Valentin K."/>
            <person name="Van de Peer Y."/>
            <person name="Wheeler G."/>
            <person name="Dacks J.B."/>
            <person name="Delwiche C.F."/>
            <person name="Dyhrman S.T."/>
            <person name="Glockner G."/>
            <person name="John U."/>
            <person name="Richards T."/>
            <person name="Worden A.Z."/>
            <person name="Zhang X."/>
            <person name="Grigoriev I.V."/>
            <person name="Allen A.E."/>
            <person name="Bidle K."/>
            <person name="Borodovsky M."/>
            <person name="Bowler C."/>
            <person name="Brownlee C."/>
            <person name="Cock J.M."/>
            <person name="Elias M."/>
            <person name="Gladyshev V.N."/>
            <person name="Groth M."/>
            <person name="Guda C."/>
            <person name="Hadaegh A."/>
            <person name="Iglesias-Rodriguez M.D."/>
            <person name="Jenkins J."/>
            <person name="Jones B.M."/>
            <person name="Lawson T."/>
            <person name="Leese F."/>
            <person name="Lindquist E."/>
            <person name="Lobanov A."/>
            <person name="Lomsadze A."/>
            <person name="Malik S.B."/>
            <person name="Marsh M.E."/>
            <person name="Mackinder L."/>
            <person name="Mock T."/>
            <person name="Mueller-Roeber B."/>
            <person name="Pagarete A."/>
            <person name="Parker M."/>
            <person name="Probert I."/>
            <person name="Quesneville H."/>
            <person name="Raines C."/>
            <person name="Rensing S.A."/>
            <person name="Riano-Pachon D.M."/>
            <person name="Richier S."/>
            <person name="Rokitta S."/>
            <person name="Shiraiwa Y."/>
            <person name="Soanes D.M."/>
            <person name="van der Giezen M."/>
            <person name="Wahlund T.M."/>
            <person name="Williams B."/>
            <person name="Wilson W."/>
            <person name="Wolfe G."/>
            <person name="Wurch L.L."/>
        </authorList>
    </citation>
    <scope>NUCLEOTIDE SEQUENCE</scope>
</reference>
<sequence>MIAGSDALSGAKKKNFARVSHCPNNRGGHTFLDCPATSTSVGTMTRSREGELMKVSMEMRLAGKLSRVRESQPSPVIVVPAVYREWERRGVPSWACPARGADYAVAPVYQRLDPVAPRYVPNFAFEAGVYLRFVVDHYDRLPDITAFLQGDAHERINHLGTRLSYLAAMLRKEPSVGYLPLNDMFVKDRPASLLGDKYNLSVATCWKNVARWFGKPHAFGDAPPKVSMYASNYFAAHASANIHRHPLATWRWVYERVVLNHSCVDGRVPDAALGKHETAGAFEHLAPIIWGGGFGTDGTGKRGQSRAAPKCQVSRRQIPA</sequence>
<dbReference type="PaxDb" id="2903-EOD14739"/>
<keyword evidence="3" id="KW-1185">Reference proteome</keyword>
<proteinExistence type="predicted"/>
<protein>
    <submittedName>
        <fullName evidence="2">Uncharacterized protein</fullName>
    </submittedName>
</protein>
<dbReference type="HOGENOM" id="CLU_869974_0_0_1"/>
<organism evidence="2 3">
    <name type="scientific">Emiliania huxleyi (strain CCMP1516)</name>
    <dbReference type="NCBI Taxonomy" id="280463"/>
    <lineage>
        <taxon>Eukaryota</taxon>
        <taxon>Haptista</taxon>
        <taxon>Haptophyta</taxon>
        <taxon>Prymnesiophyceae</taxon>
        <taxon>Isochrysidales</taxon>
        <taxon>Noelaerhabdaceae</taxon>
        <taxon>Emiliania</taxon>
    </lineage>
</organism>
<accession>A0A0D3IU04</accession>
<dbReference type="EnsemblProtists" id="EOD14739">
    <property type="protein sequence ID" value="EOD14739"/>
    <property type="gene ID" value="EMIHUDRAFT_197272"/>
</dbReference>
<evidence type="ECO:0000313" key="3">
    <source>
        <dbReference type="Proteomes" id="UP000013827"/>
    </source>
</evidence>